<dbReference type="Gene3D" id="1.20.1250.20">
    <property type="entry name" value="MFS general substrate transporter like domains"/>
    <property type="match status" value="2"/>
</dbReference>
<keyword evidence="4 6" id="KW-1133">Transmembrane helix</keyword>
<dbReference type="InterPro" id="IPR000109">
    <property type="entry name" value="POT_fam"/>
</dbReference>
<keyword evidence="5 6" id="KW-0472">Membrane</keyword>
<dbReference type="Proteomes" id="UP000288805">
    <property type="component" value="Unassembled WGS sequence"/>
</dbReference>
<keyword evidence="3 6" id="KW-0812">Transmembrane</keyword>
<proteinExistence type="inferred from homology"/>
<organism evidence="7 8">
    <name type="scientific">Vitis vinifera</name>
    <name type="common">Grape</name>
    <dbReference type="NCBI Taxonomy" id="29760"/>
    <lineage>
        <taxon>Eukaryota</taxon>
        <taxon>Viridiplantae</taxon>
        <taxon>Streptophyta</taxon>
        <taxon>Embryophyta</taxon>
        <taxon>Tracheophyta</taxon>
        <taxon>Spermatophyta</taxon>
        <taxon>Magnoliopsida</taxon>
        <taxon>eudicotyledons</taxon>
        <taxon>Gunneridae</taxon>
        <taxon>Pentapetalae</taxon>
        <taxon>rosids</taxon>
        <taxon>Vitales</taxon>
        <taxon>Vitaceae</taxon>
        <taxon>Viteae</taxon>
        <taxon>Vitis</taxon>
    </lineage>
</organism>
<dbReference type="AlphaFoldDB" id="A0A438JQG2"/>
<evidence type="ECO:0000256" key="5">
    <source>
        <dbReference type="ARBA" id="ARBA00023136"/>
    </source>
</evidence>
<reference evidence="7 8" key="1">
    <citation type="journal article" date="2018" name="PLoS Genet.">
        <title>Population sequencing reveals clonal diversity and ancestral inbreeding in the grapevine cultivar Chardonnay.</title>
        <authorList>
            <person name="Roach M.J."/>
            <person name="Johnson D.L."/>
            <person name="Bohlmann J."/>
            <person name="van Vuuren H.J."/>
            <person name="Jones S.J."/>
            <person name="Pretorius I.S."/>
            <person name="Schmidt S.A."/>
            <person name="Borneman A.R."/>
        </authorList>
    </citation>
    <scope>NUCLEOTIDE SEQUENCE [LARGE SCALE GENOMIC DNA]</scope>
    <source>
        <strain evidence="8">cv. Chardonnay</strain>
        <tissue evidence="7">Leaf</tissue>
    </source>
</reference>
<dbReference type="InterPro" id="IPR036259">
    <property type="entry name" value="MFS_trans_sf"/>
</dbReference>
<feature type="transmembrane region" description="Helical" evidence="6">
    <location>
        <begin position="25"/>
        <end position="46"/>
    </location>
</feature>
<evidence type="ECO:0000313" key="8">
    <source>
        <dbReference type="Proteomes" id="UP000288805"/>
    </source>
</evidence>
<dbReference type="Pfam" id="PF00854">
    <property type="entry name" value="PTR2"/>
    <property type="match status" value="1"/>
</dbReference>
<comment type="subcellular location">
    <subcellularLocation>
        <location evidence="1">Membrane</location>
        <topology evidence="1">Multi-pass membrane protein</topology>
    </subcellularLocation>
</comment>
<comment type="similarity">
    <text evidence="2">Belongs to the major facilitator superfamily. Proton-dependent oligopeptide transporter (POT/PTR) (TC 2.A.17) family.</text>
</comment>
<evidence type="ECO:0000256" key="4">
    <source>
        <dbReference type="ARBA" id="ARBA00022989"/>
    </source>
</evidence>
<dbReference type="PANTHER" id="PTHR11654">
    <property type="entry name" value="OLIGOPEPTIDE TRANSPORTER-RELATED"/>
    <property type="match status" value="1"/>
</dbReference>
<accession>A0A438JQG2</accession>
<name>A0A438JQG2_VITVI</name>
<comment type="caution">
    <text evidence="7">The sequence shown here is derived from an EMBL/GenBank/DDBJ whole genome shotgun (WGS) entry which is preliminary data.</text>
</comment>
<evidence type="ECO:0000256" key="2">
    <source>
        <dbReference type="ARBA" id="ARBA00005982"/>
    </source>
</evidence>
<protein>
    <submittedName>
        <fullName evidence="7">Protein NRT1/ PTR family 6.2</fullName>
    </submittedName>
</protein>
<feature type="transmembrane region" description="Helical" evidence="6">
    <location>
        <begin position="52"/>
        <end position="71"/>
    </location>
</feature>
<dbReference type="GO" id="GO:0016020">
    <property type="term" value="C:membrane"/>
    <property type="evidence" value="ECO:0007669"/>
    <property type="project" value="UniProtKB-SubCell"/>
</dbReference>
<evidence type="ECO:0000256" key="1">
    <source>
        <dbReference type="ARBA" id="ARBA00004141"/>
    </source>
</evidence>
<dbReference type="EMBL" id="QGNW01000032">
    <property type="protein sequence ID" value="RVX11183.1"/>
    <property type="molecule type" value="Genomic_DNA"/>
</dbReference>
<evidence type="ECO:0000256" key="3">
    <source>
        <dbReference type="ARBA" id="ARBA00022692"/>
    </source>
</evidence>
<dbReference type="GO" id="GO:0022857">
    <property type="term" value="F:transmembrane transporter activity"/>
    <property type="evidence" value="ECO:0007669"/>
    <property type="project" value="InterPro"/>
</dbReference>
<feature type="transmembrane region" description="Helical" evidence="6">
    <location>
        <begin position="92"/>
        <end position="116"/>
    </location>
</feature>
<gene>
    <name evidence="7" type="primary">NPF6.2_0</name>
    <name evidence="7" type="ORF">CK203_013246</name>
</gene>
<sequence length="251" mass="27690">MEKSIVSDAFDYKGAPADRAKTGGWVSAAMILCKIQLCSVLVGRLADSFLGWYWTILGSCILAISATLPNLRSLPSNPSLGVKCEEASTLQMAVFYIAIFYLLISIGTILAVTVIVHAQDDVQEIDVLQVIVAAIRKRKLEFPSCACLLNKEEALLSVDSTSTKTSGDYKMEGSEKPNPWRLCTVTRMEELKMMVRILPIWATTIFYCPVHAQMVTSSMQQVATLDRSIRKFKYLQLHSLSSSLGSPLGQQ</sequence>
<evidence type="ECO:0000256" key="6">
    <source>
        <dbReference type="SAM" id="Phobius"/>
    </source>
</evidence>
<evidence type="ECO:0000313" key="7">
    <source>
        <dbReference type="EMBL" id="RVX11183.1"/>
    </source>
</evidence>